<feature type="transmembrane region" description="Helical" evidence="7">
    <location>
        <begin position="36"/>
        <end position="58"/>
    </location>
</feature>
<evidence type="ECO:0000256" key="2">
    <source>
        <dbReference type="ARBA" id="ARBA00008034"/>
    </source>
</evidence>
<dbReference type="EMBL" id="CAADFN010000055">
    <property type="protein sequence ID" value="VFK19239.1"/>
    <property type="molecule type" value="Genomic_DNA"/>
</dbReference>
<feature type="transmembrane region" description="Helical" evidence="7">
    <location>
        <begin position="95"/>
        <end position="112"/>
    </location>
</feature>
<dbReference type="InterPro" id="IPR001626">
    <property type="entry name" value="ABC_TroCD"/>
</dbReference>
<comment type="subcellular location">
    <subcellularLocation>
        <location evidence="6">Cell membrane</location>
        <topology evidence="6">Multi-pass membrane protein</topology>
    </subcellularLocation>
    <subcellularLocation>
        <location evidence="1">Membrane</location>
        <topology evidence="1">Multi-pass membrane protein</topology>
    </subcellularLocation>
</comment>
<feature type="transmembrane region" description="Helical" evidence="7">
    <location>
        <begin position="164"/>
        <end position="190"/>
    </location>
</feature>
<dbReference type="InterPro" id="IPR037294">
    <property type="entry name" value="ABC_BtuC-like"/>
</dbReference>
<dbReference type="PANTHER" id="PTHR30477:SF19">
    <property type="entry name" value="METAL ABC TRANSPORTER PERMEASE"/>
    <property type="match status" value="1"/>
</dbReference>
<feature type="transmembrane region" description="Helical" evidence="7">
    <location>
        <begin position="64"/>
        <end position="83"/>
    </location>
</feature>
<keyword evidence="5 7" id="KW-0472">Membrane</keyword>
<evidence type="ECO:0000313" key="8">
    <source>
        <dbReference type="EMBL" id="VFK19239.1"/>
    </source>
</evidence>
<comment type="similarity">
    <text evidence="2 6">Belongs to the ABC-3 integral membrane protein family.</text>
</comment>
<keyword evidence="4 7" id="KW-1133">Transmembrane helix</keyword>
<organism evidence="8">
    <name type="scientific">Candidatus Kentrum sp. LFY</name>
    <dbReference type="NCBI Taxonomy" id="2126342"/>
    <lineage>
        <taxon>Bacteria</taxon>
        <taxon>Pseudomonadati</taxon>
        <taxon>Pseudomonadota</taxon>
        <taxon>Gammaproteobacteria</taxon>
        <taxon>Candidatus Kentrum</taxon>
    </lineage>
</organism>
<name>A0A450WQH2_9GAMM</name>
<evidence type="ECO:0000256" key="5">
    <source>
        <dbReference type="ARBA" id="ARBA00023136"/>
    </source>
</evidence>
<dbReference type="GO" id="GO:0043190">
    <property type="term" value="C:ATP-binding cassette (ABC) transporter complex"/>
    <property type="evidence" value="ECO:0007669"/>
    <property type="project" value="InterPro"/>
</dbReference>
<evidence type="ECO:0000256" key="6">
    <source>
        <dbReference type="RuleBase" id="RU003943"/>
    </source>
</evidence>
<dbReference type="Pfam" id="PF00950">
    <property type="entry name" value="ABC-3"/>
    <property type="match status" value="2"/>
</dbReference>
<feature type="transmembrane region" description="Helical" evidence="7">
    <location>
        <begin position="202"/>
        <end position="220"/>
    </location>
</feature>
<keyword evidence="3 6" id="KW-0812">Transmembrane</keyword>
<evidence type="ECO:0000256" key="1">
    <source>
        <dbReference type="ARBA" id="ARBA00004141"/>
    </source>
</evidence>
<accession>A0A450WQH2</accession>
<keyword evidence="6" id="KW-0813">Transport</keyword>
<dbReference type="AlphaFoldDB" id="A0A450WQH2"/>
<dbReference type="PANTHER" id="PTHR30477">
    <property type="entry name" value="ABC-TRANSPORTER METAL-BINDING PROTEIN"/>
    <property type="match status" value="1"/>
</dbReference>
<sequence length="255" mass="26954">MHGLDLTILAPAFVAGLLVLSTHVPLGQEVLRRGIIFIDIAIAQIAGLGVILAAQFGFEPQGLAMQLTATASALLGAWGLSVLARRRRSEIQEALIGICFVLAATGGIILLANNPHGGEHLRELLVGQILWITWPQLIAPALASAAILLLWFPCKFGINRELGFYLLFAVAVTLSVQLVGVYLVFATLIIPALAGRRYPGRRALVTAYLVGGLGYGFGLILSSILDLPSGAVIVWAIGGVALAGYFFEPAAEIPR</sequence>
<reference evidence="8" key="1">
    <citation type="submission" date="2019-02" db="EMBL/GenBank/DDBJ databases">
        <authorList>
            <person name="Gruber-Vodicka R. H."/>
            <person name="Seah K. B. B."/>
        </authorList>
    </citation>
    <scope>NUCLEOTIDE SEQUENCE</scope>
    <source>
        <strain evidence="8">BECK_BY7</strain>
    </source>
</reference>
<dbReference type="GO" id="GO:0055085">
    <property type="term" value="P:transmembrane transport"/>
    <property type="evidence" value="ECO:0007669"/>
    <property type="project" value="InterPro"/>
</dbReference>
<proteinExistence type="inferred from homology"/>
<dbReference type="SUPFAM" id="SSF81345">
    <property type="entry name" value="ABC transporter involved in vitamin B12 uptake, BtuC"/>
    <property type="match status" value="1"/>
</dbReference>
<gene>
    <name evidence="8" type="ORF">BECKLFY1418C_GA0070996_105521</name>
</gene>
<evidence type="ECO:0000256" key="7">
    <source>
        <dbReference type="SAM" id="Phobius"/>
    </source>
</evidence>
<evidence type="ECO:0000256" key="4">
    <source>
        <dbReference type="ARBA" id="ARBA00022989"/>
    </source>
</evidence>
<protein>
    <submittedName>
        <fullName evidence="8">Zinc/manganese transport system permease protein</fullName>
    </submittedName>
</protein>
<dbReference type="GO" id="GO:0010043">
    <property type="term" value="P:response to zinc ion"/>
    <property type="evidence" value="ECO:0007669"/>
    <property type="project" value="TreeGrafter"/>
</dbReference>
<feature type="transmembrane region" description="Helical" evidence="7">
    <location>
        <begin position="227"/>
        <end position="247"/>
    </location>
</feature>
<evidence type="ECO:0000256" key="3">
    <source>
        <dbReference type="ARBA" id="ARBA00022692"/>
    </source>
</evidence>
<feature type="transmembrane region" description="Helical" evidence="7">
    <location>
        <begin position="6"/>
        <end position="24"/>
    </location>
</feature>
<feature type="transmembrane region" description="Helical" evidence="7">
    <location>
        <begin position="132"/>
        <end position="152"/>
    </location>
</feature>